<dbReference type="InterPro" id="IPR001387">
    <property type="entry name" value="Cro/C1-type_HTH"/>
</dbReference>
<accession>A0A117M5Q4</accession>
<dbReference type="Gene3D" id="1.10.260.40">
    <property type="entry name" value="lambda repressor-like DNA-binding domains"/>
    <property type="match status" value="1"/>
</dbReference>
<reference evidence="4" key="1">
    <citation type="journal article" date="2015" name="MBio">
        <title>Genome-Resolved Metagenomic Analysis Reveals Roles for Candidate Phyla and Other Microbial Community Members in Biogeochemical Transformations in Oil Reservoirs.</title>
        <authorList>
            <person name="Hu P."/>
            <person name="Tom L."/>
            <person name="Singh A."/>
            <person name="Thomas B.C."/>
            <person name="Baker B.J."/>
            <person name="Piceno Y.M."/>
            <person name="Andersen G.L."/>
            <person name="Banfield J.F."/>
        </authorList>
    </citation>
    <scope>NUCLEOTIDE SEQUENCE [LARGE SCALE GENOMIC DNA]</scope>
</reference>
<evidence type="ECO:0000313" key="4">
    <source>
        <dbReference type="Proteomes" id="UP000053467"/>
    </source>
</evidence>
<evidence type="ECO:0000313" key="3">
    <source>
        <dbReference type="EMBL" id="KUK85809.1"/>
    </source>
</evidence>
<dbReference type="GO" id="GO:0003677">
    <property type="term" value="F:DNA binding"/>
    <property type="evidence" value="ECO:0007669"/>
    <property type="project" value="UniProtKB-KW"/>
</dbReference>
<dbReference type="PANTHER" id="PTHR46558:SF4">
    <property type="entry name" value="DNA-BIDING PHAGE PROTEIN"/>
    <property type="match status" value="1"/>
</dbReference>
<protein>
    <recommendedName>
        <fullName evidence="2">HTH cro/C1-type domain-containing protein</fullName>
    </recommendedName>
</protein>
<comment type="caution">
    <text evidence="3">The sequence shown here is derived from an EMBL/GenBank/DDBJ whole genome shotgun (WGS) entry which is preliminary data.</text>
</comment>
<dbReference type="Pfam" id="PF13274">
    <property type="entry name" value="SocA_Panacea"/>
    <property type="match status" value="1"/>
</dbReference>
<dbReference type="InterPro" id="IPR025272">
    <property type="entry name" value="SocA_Panacea"/>
</dbReference>
<evidence type="ECO:0000259" key="2">
    <source>
        <dbReference type="PROSITE" id="PS50943"/>
    </source>
</evidence>
<keyword evidence="1" id="KW-0238">DNA-binding</keyword>
<sequence length="267" mass="31246">MDALMKKIGNRIKEIRDIIELSQDDLAKKMKISRVAVSQIENGKRRICTEELIALSRIFNVSTDILLDLNKDIEVILEKSRKESPGEKQEIRISVPQKNIEKFKEVLLYILGEVGSKPNIGQTVLYKLLYFIDFNYYEKYEEQLIGATYIKNHHGPTPKEFIKIVKEMEGKDLVKIQDKYFKYPQTKYMPLKDPDLSKLNARELSVIDDVLNKLADMNASQISEYSHNDVPWMTTEEGDLIDYESVFYRTTPYSVREYSEEREEEVI</sequence>
<dbReference type="InterPro" id="IPR010982">
    <property type="entry name" value="Lambda_DNA-bd_dom_sf"/>
</dbReference>
<feature type="domain" description="HTH cro/C1-type" evidence="2">
    <location>
        <begin position="12"/>
        <end position="66"/>
    </location>
</feature>
<dbReference type="CDD" id="cd00093">
    <property type="entry name" value="HTH_XRE"/>
    <property type="match status" value="1"/>
</dbReference>
<dbReference type="PROSITE" id="PS50943">
    <property type="entry name" value="HTH_CROC1"/>
    <property type="match status" value="1"/>
</dbReference>
<dbReference type="SUPFAM" id="SSF47413">
    <property type="entry name" value="lambda repressor-like DNA-binding domains"/>
    <property type="match status" value="1"/>
</dbReference>
<dbReference type="Proteomes" id="UP000053467">
    <property type="component" value="Unassembled WGS sequence"/>
</dbReference>
<dbReference type="SMART" id="SM00530">
    <property type="entry name" value="HTH_XRE"/>
    <property type="match status" value="1"/>
</dbReference>
<organism evidence="3 4">
    <name type="scientific">candidate division TA06 bacterium 34_109</name>
    <dbReference type="NCBI Taxonomy" id="1635277"/>
    <lineage>
        <taxon>Bacteria</taxon>
        <taxon>Bacteria division TA06</taxon>
    </lineage>
</organism>
<name>A0A117M5Q4_UNCT6</name>
<evidence type="ECO:0000256" key="1">
    <source>
        <dbReference type="ARBA" id="ARBA00023125"/>
    </source>
</evidence>
<dbReference type="Pfam" id="PF01381">
    <property type="entry name" value="HTH_3"/>
    <property type="match status" value="1"/>
</dbReference>
<dbReference type="EMBL" id="LGGX01000041">
    <property type="protein sequence ID" value="KUK85809.1"/>
    <property type="molecule type" value="Genomic_DNA"/>
</dbReference>
<dbReference type="AlphaFoldDB" id="A0A117M5Q4"/>
<gene>
    <name evidence="3" type="ORF">XE03_1882</name>
</gene>
<proteinExistence type="predicted"/>
<dbReference type="PANTHER" id="PTHR46558">
    <property type="entry name" value="TRACRIPTIONAL REGULATORY PROTEIN-RELATED-RELATED"/>
    <property type="match status" value="1"/>
</dbReference>